<name>A0AB34J8L5_PRYPA</name>
<dbReference type="Proteomes" id="UP001515480">
    <property type="component" value="Unassembled WGS sequence"/>
</dbReference>
<accession>A0AB34J8L5</accession>
<keyword evidence="1" id="KW-0732">Signal</keyword>
<feature type="signal peptide" evidence="1">
    <location>
        <begin position="1"/>
        <end position="31"/>
    </location>
</feature>
<protein>
    <submittedName>
        <fullName evidence="2">Uncharacterized protein</fullName>
    </submittedName>
</protein>
<feature type="chain" id="PRO_5044263660" evidence="1">
    <location>
        <begin position="32"/>
        <end position="279"/>
    </location>
</feature>
<gene>
    <name evidence="2" type="ORF">AB1Y20_002257</name>
</gene>
<evidence type="ECO:0000313" key="2">
    <source>
        <dbReference type="EMBL" id="KAL1515639.1"/>
    </source>
</evidence>
<comment type="caution">
    <text evidence="2">The sequence shown here is derived from an EMBL/GenBank/DDBJ whole genome shotgun (WGS) entry which is preliminary data.</text>
</comment>
<sequence>MAVALPQRGVRAAALTHLLCVVRLLWLDARAPPFTALLSSPPRWLVLPHTTHTAALNATLSRLSRLDGAARLHVLVSQQLPRSAAPSAASTAQLLRSAPRFPFEWTHRVHFVENDAEKAGLAHVAQALEDVFGGEGAAEGGAIVIDGGVAADLLEFFAFGASLVEATRALPAAERVALVGSVCPHTSQPYRSLAGDSLVPFSPSRYHRLRPVEVTAAWLATKQIYTAMCEDARSALAHNTTIPLEPAAYLQWRWGGSRLVCPEVPRAYRLLEEDTIANR</sequence>
<evidence type="ECO:0000256" key="1">
    <source>
        <dbReference type="SAM" id="SignalP"/>
    </source>
</evidence>
<reference evidence="2 3" key="1">
    <citation type="journal article" date="2024" name="Science">
        <title>Giant polyketide synthase enzymes in the biosynthesis of giant marine polyether toxins.</title>
        <authorList>
            <person name="Fallon T.R."/>
            <person name="Shende V.V."/>
            <person name="Wierzbicki I.H."/>
            <person name="Pendleton A.L."/>
            <person name="Watervoot N.F."/>
            <person name="Auber R.P."/>
            <person name="Gonzalez D.J."/>
            <person name="Wisecaver J.H."/>
            <person name="Moore B.S."/>
        </authorList>
    </citation>
    <scope>NUCLEOTIDE SEQUENCE [LARGE SCALE GENOMIC DNA]</scope>
    <source>
        <strain evidence="2 3">12B1</strain>
    </source>
</reference>
<proteinExistence type="predicted"/>
<dbReference type="EMBL" id="JBGBPQ010000011">
    <property type="protein sequence ID" value="KAL1515639.1"/>
    <property type="molecule type" value="Genomic_DNA"/>
</dbReference>
<dbReference type="AlphaFoldDB" id="A0AB34J8L5"/>
<evidence type="ECO:0000313" key="3">
    <source>
        <dbReference type="Proteomes" id="UP001515480"/>
    </source>
</evidence>
<organism evidence="2 3">
    <name type="scientific">Prymnesium parvum</name>
    <name type="common">Toxic golden alga</name>
    <dbReference type="NCBI Taxonomy" id="97485"/>
    <lineage>
        <taxon>Eukaryota</taxon>
        <taxon>Haptista</taxon>
        <taxon>Haptophyta</taxon>
        <taxon>Prymnesiophyceae</taxon>
        <taxon>Prymnesiales</taxon>
        <taxon>Prymnesiaceae</taxon>
        <taxon>Prymnesium</taxon>
    </lineage>
</organism>
<keyword evidence="3" id="KW-1185">Reference proteome</keyword>